<dbReference type="SUPFAM" id="SSF161098">
    <property type="entry name" value="MetI-like"/>
    <property type="match status" value="1"/>
</dbReference>
<accession>K1LVK2</accession>
<dbReference type="Gene3D" id="1.10.3720.10">
    <property type="entry name" value="MetI-like"/>
    <property type="match status" value="1"/>
</dbReference>
<dbReference type="PATRIC" id="fig|883112.3.peg.50"/>
<feature type="domain" description="ABC transmembrane type-1" evidence="8">
    <location>
        <begin position="69"/>
        <end position="283"/>
    </location>
</feature>
<sequence>MKNKSIFNLKAFVFLFPTLLVFGMFLVWPLIYTVYLSFFKWNMISKNKVFVGFENYLTIFKDSSTKQILMNSFWYIFWIIIFAVCLPYIMAFVLNYLLPKFIDAYKAILFVPAVMSLVVASVLFTWILNPISGPVALILRQVGISMPFWSNSEGWVIFVIALIVSWKVFGYNFILLFAAISGISKELIESAKMDNISNGRIFFKIILPISSATGIYVLIMAIVQALQYVFTPIAVLTQGGPDGASSNIIYESYRQGFEMFNTGRSAALSVITLLICVILLLIEYVFVERRVYYEN</sequence>
<evidence type="ECO:0000256" key="7">
    <source>
        <dbReference type="RuleBase" id="RU363032"/>
    </source>
</evidence>
<dbReference type="PANTHER" id="PTHR30193:SF37">
    <property type="entry name" value="INNER MEMBRANE ABC TRANSPORTER PERMEASE PROTEIN YCJO"/>
    <property type="match status" value="1"/>
</dbReference>
<dbReference type="Proteomes" id="UP000005147">
    <property type="component" value="Unassembled WGS sequence"/>
</dbReference>
<evidence type="ECO:0000256" key="1">
    <source>
        <dbReference type="ARBA" id="ARBA00004651"/>
    </source>
</evidence>
<dbReference type="EMBL" id="AGZE01000001">
    <property type="protein sequence ID" value="EKB58971.1"/>
    <property type="molecule type" value="Genomic_DNA"/>
</dbReference>
<dbReference type="Pfam" id="PF00528">
    <property type="entry name" value="BPD_transp_1"/>
    <property type="match status" value="1"/>
</dbReference>
<gene>
    <name evidence="9" type="ORF">HMPREF9707_00049</name>
</gene>
<evidence type="ECO:0000256" key="3">
    <source>
        <dbReference type="ARBA" id="ARBA00022475"/>
    </source>
</evidence>
<dbReference type="GO" id="GO:0055085">
    <property type="term" value="P:transmembrane transport"/>
    <property type="evidence" value="ECO:0007669"/>
    <property type="project" value="InterPro"/>
</dbReference>
<comment type="subcellular location">
    <subcellularLocation>
        <location evidence="1 7">Cell membrane</location>
        <topology evidence="1 7">Multi-pass membrane protein</topology>
    </subcellularLocation>
</comment>
<dbReference type="HOGENOM" id="CLU_016047_0_2_9"/>
<dbReference type="GO" id="GO:0005886">
    <property type="term" value="C:plasma membrane"/>
    <property type="evidence" value="ECO:0007669"/>
    <property type="project" value="UniProtKB-SubCell"/>
</dbReference>
<feature type="transmembrane region" description="Helical" evidence="7">
    <location>
        <begin position="73"/>
        <end position="98"/>
    </location>
</feature>
<feature type="transmembrane region" description="Helical" evidence="7">
    <location>
        <begin position="155"/>
        <end position="180"/>
    </location>
</feature>
<dbReference type="CDD" id="cd06261">
    <property type="entry name" value="TM_PBP2"/>
    <property type="match status" value="1"/>
</dbReference>
<evidence type="ECO:0000256" key="2">
    <source>
        <dbReference type="ARBA" id="ARBA00022448"/>
    </source>
</evidence>
<protein>
    <recommendedName>
        <fullName evidence="8">ABC transmembrane type-1 domain-containing protein</fullName>
    </recommendedName>
</protein>
<keyword evidence="3" id="KW-1003">Cell membrane</keyword>
<organism evidence="9 10">
    <name type="scientific">Falseniella ignava CCUG 37419</name>
    <dbReference type="NCBI Taxonomy" id="883112"/>
    <lineage>
        <taxon>Bacteria</taxon>
        <taxon>Bacillati</taxon>
        <taxon>Bacillota</taxon>
        <taxon>Bacilli</taxon>
        <taxon>Lactobacillales</taxon>
        <taxon>Aerococcaceae</taxon>
        <taxon>Falseniella</taxon>
    </lineage>
</organism>
<feature type="transmembrane region" description="Helical" evidence="7">
    <location>
        <begin position="266"/>
        <end position="287"/>
    </location>
</feature>
<keyword evidence="4 7" id="KW-0812">Transmembrane</keyword>
<dbReference type="InterPro" id="IPR051393">
    <property type="entry name" value="ABC_transporter_permease"/>
</dbReference>
<keyword evidence="6 7" id="KW-0472">Membrane</keyword>
<dbReference type="PROSITE" id="PS50928">
    <property type="entry name" value="ABC_TM1"/>
    <property type="match status" value="1"/>
</dbReference>
<dbReference type="InterPro" id="IPR000515">
    <property type="entry name" value="MetI-like"/>
</dbReference>
<evidence type="ECO:0000256" key="4">
    <source>
        <dbReference type="ARBA" id="ARBA00022692"/>
    </source>
</evidence>
<dbReference type="InterPro" id="IPR035906">
    <property type="entry name" value="MetI-like_sf"/>
</dbReference>
<proteinExistence type="inferred from homology"/>
<evidence type="ECO:0000256" key="5">
    <source>
        <dbReference type="ARBA" id="ARBA00022989"/>
    </source>
</evidence>
<evidence type="ECO:0000256" key="6">
    <source>
        <dbReference type="ARBA" id="ARBA00023136"/>
    </source>
</evidence>
<evidence type="ECO:0000313" key="10">
    <source>
        <dbReference type="Proteomes" id="UP000005147"/>
    </source>
</evidence>
<dbReference type="eggNOG" id="COG1175">
    <property type="taxonomic scope" value="Bacteria"/>
</dbReference>
<evidence type="ECO:0000259" key="8">
    <source>
        <dbReference type="PROSITE" id="PS50928"/>
    </source>
</evidence>
<feature type="transmembrane region" description="Helical" evidence="7">
    <location>
        <begin position="201"/>
        <end position="223"/>
    </location>
</feature>
<dbReference type="RefSeq" id="WP_006700720.1">
    <property type="nucleotide sequence ID" value="NZ_JH932300.1"/>
</dbReference>
<feature type="transmembrane region" description="Helical" evidence="7">
    <location>
        <begin position="12"/>
        <end position="35"/>
    </location>
</feature>
<evidence type="ECO:0000313" key="9">
    <source>
        <dbReference type="EMBL" id="EKB58971.1"/>
    </source>
</evidence>
<keyword evidence="10" id="KW-1185">Reference proteome</keyword>
<feature type="transmembrane region" description="Helical" evidence="7">
    <location>
        <begin position="107"/>
        <end position="128"/>
    </location>
</feature>
<keyword evidence="2 7" id="KW-0813">Transport</keyword>
<comment type="caution">
    <text evidence="9">The sequence shown here is derived from an EMBL/GenBank/DDBJ whole genome shotgun (WGS) entry which is preliminary data.</text>
</comment>
<dbReference type="STRING" id="883112.HMPREF9707_00049"/>
<dbReference type="PANTHER" id="PTHR30193">
    <property type="entry name" value="ABC TRANSPORTER PERMEASE PROTEIN"/>
    <property type="match status" value="1"/>
</dbReference>
<comment type="similarity">
    <text evidence="7">Belongs to the binding-protein-dependent transport system permease family.</text>
</comment>
<keyword evidence="5 7" id="KW-1133">Transmembrane helix</keyword>
<dbReference type="AlphaFoldDB" id="K1LVK2"/>
<name>K1LVK2_9LACT</name>
<reference evidence="9 10" key="1">
    <citation type="submission" date="2012-07" db="EMBL/GenBank/DDBJ databases">
        <title>The Genome Sequence of Facklamia ignava CCUG 37419.</title>
        <authorList>
            <consortium name="The Broad Institute Genome Sequencing Platform"/>
            <person name="Earl A."/>
            <person name="Ward D."/>
            <person name="Feldgarden M."/>
            <person name="Gevers D."/>
            <person name="Huys G."/>
            <person name="Walker B."/>
            <person name="Young S.K."/>
            <person name="Zeng Q."/>
            <person name="Gargeya S."/>
            <person name="Fitzgerald M."/>
            <person name="Haas B."/>
            <person name="Abouelleil A."/>
            <person name="Alvarado L."/>
            <person name="Arachchi H.M."/>
            <person name="Berlin A.M."/>
            <person name="Chapman S.B."/>
            <person name="Goldberg J."/>
            <person name="Griggs A."/>
            <person name="Gujja S."/>
            <person name="Hansen M."/>
            <person name="Howarth C."/>
            <person name="Imamovic A."/>
            <person name="Larimer J."/>
            <person name="McCowen C."/>
            <person name="Montmayeur A."/>
            <person name="Murphy C."/>
            <person name="Neiman D."/>
            <person name="Pearson M."/>
            <person name="Priest M."/>
            <person name="Roberts A."/>
            <person name="Saif S."/>
            <person name="Shea T."/>
            <person name="Sisk P."/>
            <person name="Sykes S."/>
            <person name="Wortman J."/>
            <person name="Nusbaum C."/>
            <person name="Birren B."/>
        </authorList>
    </citation>
    <scope>NUCLEOTIDE SEQUENCE [LARGE SCALE GENOMIC DNA]</scope>
    <source>
        <strain evidence="9 10">CCUG 37419</strain>
    </source>
</reference>